<dbReference type="InterPro" id="IPR036259">
    <property type="entry name" value="MFS_trans_sf"/>
</dbReference>
<dbReference type="Gene3D" id="1.20.1250.20">
    <property type="entry name" value="MFS general substrate transporter like domains"/>
    <property type="match status" value="2"/>
</dbReference>
<feature type="transmembrane region" description="Helical" evidence="6">
    <location>
        <begin position="270"/>
        <end position="292"/>
    </location>
</feature>
<keyword evidence="5 6" id="KW-0472">Membrane</keyword>
<dbReference type="CDD" id="cd17328">
    <property type="entry name" value="MFS_spinster_like"/>
    <property type="match status" value="1"/>
</dbReference>
<feature type="transmembrane region" description="Helical" evidence="6">
    <location>
        <begin position="57"/>
        <end position="82"/>
    </location>
</feature>
<reference evidence="8 9" key="1">
    <citation type="submission" date="2019-04" db="EMBL/GenBank/DDBJ databases">
        <title>Sphingomonas psychrotolerans sp. nov., isolated from soil in the Tianshan Mountains, Xinjiang, China.</title>
        <authorList>
            <person name="Luo Y."/>
            <person name="Sheng H."/>
        </authorList>
    </citation>
    <scope>NUCLEOTIDE SEQUENCE [LARGE SCALE GENOMIC DNA]</scope>
    <source>
        <strain evidence="8 9">ZFGT-11</strain>
    </source>
</reference>
<sequence>MAAGSVSSDVAEPAAAAGRSWFVLAALTFVYILNFLDRQLIGILAKPIQDSLGVTDGELGLIGGLYFAMFYCFIAIPVGWFADRTNRVNVLALACAIWSGATTACGLAGSYSQLVVARMAVGFGEAGGVPPSYAIITDTYPPGRRAAALGIFNLGPAIGAAIGVAFGATIAARFDWRMPFIVIGIIGIVTALLVWLFIREPERGALDPVQTGDGAGKAAFWPTVRMFLTHPVLMLAALGSGATQFVTYGLGNFAVLFLMREKGMVLGDVAVWYALVLLLGMGGGMVLSGRVIDRMTRKSRTGYAMAPAISLAIAMPFNIAFVWAPSWPLALMLLAVVMVFNYFYLSASVALVQDEVKPNQRVLSGALLLLVMNFIGLGLGPTWVGQASDWFKAHGDPHGLQSALYTLTPFYLIAIALFLWLARLLRRETAISRMPA</sequence>
<keyword evidence="4 6" id="KW-1133">Transmembrane helix</keyword>
<feature type="transmembrane region" description="Helical" evidence="6">
    <location>
        <begin position="304"/>
        <end position="323"/>
    </location>
</feature>
<evidence type="ECO:0000256" key="2">
    <source>
        <dbReference type="ARBA" id="ARBA00022448"/>
    </source>
</evidence>
<evidence type="ECO:0000313" key="8">
    <source>
        <dbReference type="EMBL" id="TGX54040.1"/>
    </source>
</evidence>
<keyword evidence="9" id="KW-1185">Reference proteome</keyword>
<dbReference type="Proteomes" id="UP000306147">
    <property type="component" value="Unassembled WGS sequence"/>
</dbReference>
<evidence type="ECO:0000256" key="1">
    <source>
        <dbReference type="ARBA" id="ARBA00004141"/>
    </source>
</evidence>
<feature type="transmembrane region" description="Helical" evidence="6">
    <location>
        <begin position="151"/>
        <end position="172"/>
    </location>
</feature>
<dbReference type="PANTHER" id="PTHR23505:SF79">
    <property type="entry name" value="PROTEIN SPINSTER"/>
    <property type="match status" value="1"/>
</dbReference>
<dbReference type="Pfam" id="PF07690">
    <property type="entry name" value="MFS_1"/>
    <property type="match status" value="1"/>
</dbReference>
<feature type="domain" description="Major facilitator superfamily (MFS) profile" evidence="7">
    <location>
        <begin position="23"/>
        <end position="426"/>
    </location>
</feature>
<evidence type="ECO:0000256" key="3">
    <source>
        <dbReference type="ARBA" id="ARBA00022692"/>
    </source>
</evidence>
<dbReference type="InterPro" id="IPR011701">
    <property type="entry name" value="MFS"/>
</dbReference>
<dbReference type="AlphaFoldDB" id="A0A4S1XEN3"/>
<comment type="caution">
    <text evidence="8">The sequence shown here is derived from an EMBL/GenBank/DDBJ whole genome shotgun (WGS) entry which is preliminary data.</text>
</comment>
<feature type="transmembrane region" description="Helical" evidence="6">
    <location>
        <begin position="178"/>
        <end position="198"/>
    </location>
</feature>
<proteinExistence type="predicted"/>
<dbReference type="InterPro" id="IPR044770">
    <property type="entry name" value="MFS_spinster-like"/>
</dbReference>
<organism evidence="8 9">
    <name type="scientific">Sphingomonas gei</name>
    <dbReference type="NCBI Taxonomy" id="1395960"/>
    <lineage>
        <taxon>Bacteria</taxon>
        <taxon>Pseudomonadati</taxon>
        <taxon>Pseudomonadota</taxon>
        <taxon>Alphaproteobacteria</taxon>
        <taxon>Sphingomonadales</taxon>
        <taxon>Sphingomonadaceae</taxon>
        <taxon>Sphingomonas</taxon>
    </lineage>
</organism>
<dbReference type="EMBL" id="SRXT01000003">
    <property type="protein sequence ID" value="TGX54040.1"/>
    <property type="molecule type" value="Genomic_DNA"/>
</dbReference>
<keyword evidence="2" id="KW-0813">Transport</keyword>
<comment type="subcellular location">
    <subcellularLocation>
        <location evidence="1">Membrane</location>
        <topology evidence="1">Multi-pass membrane protein</topology>
    </subcellularLocation>
</comment>
<dbReference type="SUPFAM" id="SSF103473">
    <property type="entry name" value="MFS general substrate transporter"/>
    <property type="match status" value="1"/>
</dbReference>
<feature type="transmembrane region" description="Helical" evidence="6">
    <location>
        <begin position="329"/>
        <end position="351"/>
    </location>
</feature>
<evidence type="ECO:0000256" key="4">
    <source>
        <dbReference type="ARBA" id="ARBA00022989"/>
    </source>
</evidence>
<dbReference type="InterPro" id="IPR020846">
    <property type="entry name" value="MFS_dom"/>
</dbReference>
<feature type="transmembrane region" description="Helical" evidence="6">
    <location>
        <begin position="20"/>
        <end position="36"/>
    </location>
</feature>
<protein>
    <submittedName>
        <fullName evidence="8">MFS transporter</fullName>
    </submittedName>
</protein>
<accession>A0A4S1XEN3</accession>
<dbReference type="GO" id="GO:0016020">
    <property type="term" value="C:membrane"/>
    <property type="evidence" value="ECO:0007669"/>
    <property type="project" value="UniProtKB-SubCell"/>
</dbReference>
<evidence type="ECO:0000256" key="6">
    <source>
        <dbReference type="SAM" id="Phobius"/>
    </source>
</evidence>
<dbReference type="OrthoDB" id="7497327at2"/>
<evidence type="ECO:0000259" key="7">
    <source>
        <dbReference type="PROSITE" id="PS50850"/>
    </source>
</evidence>
<evidence type="ECO:0000313" key="9">
    <source>
        <dbReference type="Proteomes" id="UP000306147"/>
    </source>
</evidence>
<name>A0A4S1XEN3_9SPHN</name>
<keyword evidence="3 6" id="KW-0812">Transmembrane</keyword>
<dbReference type="RefSeq" id="WP_135963278.1">
    <property type="nucleotide sequence ID" value="NZ_SRXT01000003.1"/>
</dbReference>
<feature type="transmembrane region" description="Helical" evidence="6">
    <location>
        <begin position="88"/>
        <end position="109"/>
    </location>
</feature>
<feature type="transmembrane region" description="Helical" evidence="6">
    <location>
        <begin position="363"/>
        <end position="384"/>
    </location>
</feature>
<dbReference type="PANTHER" id="PTHR23505">
    <property type="entry name" value="SPINSTER"/>
    <property type="match status" value="1"/>
</dbReference>
<feature type="transmembrane region" description="Helical" evidence="6">
    <location>
        <begin position="404"/>
        <end position="425"/>
    </location>
</feature>
<gene>
    <name evidence="8" type="ORF">E5A73_07895</name>
</gene>
<dbReference type="GO" id="GO:0022857">
    <property type="term" value="F:transmembrane transporter activity"/>
    <property type="evidence" value="ECO:0007669"/>
    <property type="project" value="InterPro"/>
</dbReference>
<feature type="transmembrane region" description="Helical" evidence="6">
    <location>
        <begin position="232"/>
        <end position="258"/>
    </location>
</feature>
<evidence type="ECO:0000256" key="5">
    <source>
        <dbReference type="ARBA" id="ARBA00023136"/>
    </source>
</evidence>
<dbReference type="PROSITE" id="PS50850">
    <property type="entry name" value="MFS"/>
    <property type="match status" value="1"/>
</dbReference>